<dbReference type="NCBIfam" id="TIGR00813">
    <property type="entry name" value="sss"/>
    <property type="match status" value="1"/>
</dbReference>
<evidence type="ECO:0000256" key="5">
    <source>
        <dbReference type="ARBA" id="ARBA00022692"/>
    </source>
</evidence>
<evidence type="ECO:0000256" key="8">
    <source>
        <dbReference type="ARBA" id="ARBA00023065"/>
    </source>
</evidence>
<keyword evidence="6 12" id="KW-1133">Transmembrane helix</keyword>
<dbReference type="InterPro" id="IPR051163">
    <property type="entry name" value="Sodium:Solute_Symporter_SSF"/>
</dbReference>
<feature type="transmembrane region" description="Helical" evidence="12">
    <location>
        <begin position="44"/>
        <end position="67"/>
    </location>
</feature>
<organism evidence="13 14">
    <name type="scientific">Neolewinella aurantiaca</name>
    <dbReference type="NCBI Taxonomy" id="2602767"/>
    <lineage>
        <taxon>Bacteria</taxon>
        <taxon>Pseudomonadati</taxon>
        <taxon>Bacteroidota</taxon>
        <taxon>Saprospiria</taxon>
        <taxon>Saprospirales</taxon>
        <taxon>Lewinellaceae</taxon>
        <taxon>Neolewinella</taxon>
    </lineage>
</organism>
<dbReference type="RefSeq" id="WP_147930056.1">
    <property type="nucleotide sequence ID" value="NZ_VOXD01000008.1"/>
</dbReference>
<evidence type="ECO:0000256" key="6">
    <source>
        <dbReference type="ARBA" id="ARBA00022989"/>
    </source>
</evidence>
<evidence type="ECO:0000256" key="11">
    <source>
        <dbReference type="RuleBase" id="RU362091"/>
    </source>
</evidence>
<dbReference type="CDD" id="cd11494">
    <property type="entry name" value="SLC5sbd_NIS-like_u2"/>
    <property type="match status" value="1"/>
</dbReference>
<evidence type="ECO:0000256" key="3">
    <source>
        <dbReference type="ARBA" id="ARBA00022448"/>
    </source>
</evidence>
<feature type="transmembrane region" description="Helical" evidence="12">
    <location>
        <begin position="272"/>
        <end position="298"/>
    </location>
</feature>
<dbReference type="PROSITE" id="PS50283">
    <property type="entry name" value="NA_SOLUT_SYMP_3"/>
    <property type="match status" value="1"/>
</dbReference>
<feature type="transmembrane region" description="Helical" evidence="12">
    <location>
        <begin position="180"/>
        <end position="201"/>
    </location>
</feature>
<evidence type="ECO:0000256" key="1">
    <source>
        <dbReference type="ARBA" id="ARBA00004651"/>
    </source>
</evidence>
<keyword evidence="14" id="KW-1185">Reference proteome</keyword>
<dbReference type="PANTHER" id="PTHR42985:SF40">
    <property type="entry name" value="LD47995P-RELATED"/>
    <property type="match status" value="1"/>
</dbReference>
<evidence type="ECO:0000256" key="2">
    <source>
        <dbReference type="ARBA" id="ARBA00006434"/>
    </source>
</evidence>
<dbReference type="OrthoDB" id="9803597at2"/>
<dbReference type="InterPro" id="IPR038377">
    <property type="entry name" value="Na/Glc_symporter_sf"/>
</dbReference>
<dbReference type="GO" id="GO:0006814">
    <property type="term" value="P:sodium ion transport"/>
    <property type="evidence" value="ECO:0007669"/>
    <property type="project" value="UniProtKB-KW"/>
</dbReference>
<keyword evidence="10" id="KW-0739">Sodium transport</keyword>
<dbReference type="InterPro" id="IPR001734">
    <property type="entry name" value="Na/solute_symporter"/>
</dbReference>
<comment type="subcellular location">
    <subcellularLocation>
        <location evidence="1">Cell membrane</location>
        <topology evidence="1">Multi-pass membrane protein</topology>
    </subcellularLocation>
</comment>
<evidence type="ECO:0000256" key="7">
    <source>
        <dbReference type="ARBA" id="ARBA00023053"/>
    </source>
</evidence>
<evidence type="ECO:0000313" key="14">
    <source>
        <dbReference type="Proteomes" id="UP000321907"/>
    </source>
</evidence>
<evidence type="ECO:0000313" key="13">
    <source>
        <dbReference type="EMBL" id="TXF90299.1"/>
    </source>
</evidence>
<name>A0A5C7FXP8_9BACT</name>
<proteinExistence type="inferred from homology"/>
<feature type="transmembrane region" description="Helical" evidence="12">
    <location>
        <begin position="328"/>
        <end position="356"/>
    </location>
</feature>
<feature type="transmembrane region" description="Helical" evidence="12">
    <location>
        <begin position="6"/>
        <end position="23"/>
    </location>
</feature>
<evidence type="ECO:0000256" key="10">
    <source>
        <dbReference type="ARBA" id="ARBA00023201"/>
    </source>
</evidence>
<feature type="transmembrane region" description="Helical" evidence="12">
    <location>
        <begin position="119"/>
        <end position="144"/>
    </location>
</feature>
<feature type="transmembrane region" description="Helical" evidence="12">
    <location>
        <begin position="513"/>
        <end position="530"/>
    </location>
</feature>
<feature type="transmembrane region" description="Helical" evidence="12">
    <location>
        <begin position="73"/>
        <end position="98"/>
    </location>
</feature>
<keyword evidence="5 12" id="KW-0812">Transmembrane</keyword>
<protein>
    <submittedName>
        <fullName evidence="13">Sodium/solute symporter</fullName>
    </submittedName>
</protein>
<keyword evidence="8" id="KW-0406">Ion transport</keyword>
<feature type="transmembrane region" description="Helical" evidence="12">
    <location>
        <begin position="377"/>
        <end position="397"/>
    </location>
</feature>
<dbReference type="GO" id="GO:0005886">
    <property type="term" value="C:plasma membrane"/>
    <property type="evidence" value="ECO:0007669"/>
    <property type="project" value="UniProtKB-SubCell"/>
</dbReference>
<gene>
    <name evidence="13" type="ORF">FUA23_07200</name>
</gene>
<evidence type="ECO:0000256" key="4">
    <source>
        <dbReference type="ARBA" id="ARBA00022475"/>
    </source>
</evidence>
<feature type="transmembrane region" description="Helical" evidence="12">
    <location>
        <begin position="150"/>
        <end position="168"/>
    </location>
</feature>
<feature type="transmembrane region" description="Helical" evidence="12">
    <location>
        <begin position="432"/>
        <end position="451"/>
    </location>
</feature>
<dbReference type="Pfam" id="PF00474">
    <property type="entry name" value="SSF"/>
    <property type="match status" value="1"/>
</dbReference>
<comment type="caution">
    <text evidence="13">The sequence shown here is derived from an EMBL/GenBank/DDBJ whole genome shotgun (WGS) entry which is preliminary data.</text>
</comment>
<keyword evidence="9 12" id="KW-0472">Membrane</keyword>
<feature type="transmembrane region" description="Helical" evidence="12">
    <location>
        <begin position="457"/>
        <end position="478"/>
    </location>
</feature>
<keyword evidence="4" id="KW-1003">Cell membrane</keyword>
<evidence type="ECO:0000256" key="9">
    <source>
        <dbReference type="ARBA" id="ARBA00023136"/>
    </source>
</evidence>
<keyword evidence="3" id="KW-0813">Transport</keyword>
<sequence length="534" mass="58494">MNLFDYAIIAAYLLFFLWLGKRFSGNQNGKDYFLGGKSFGWGALSLSTIATQLSAISFVSAPAFVGIKEGGGMVWLTYEFAVPLAMLFLMAVLIPPLFEAKIVSVYAYLEQRFGRSTRMLLSGVFQVSRAFATSVMIYAVALILTSVMAIPMWQTILGIGLVTLLYSLQGGMKAVVYGDVIQMVVLTLGIVICLVAGLYYLGGWENFVAQVDPDRLRAVDFDNLGISEGDEFGFWPMLIGGFFLYASYYGTDQFQVQRLFSAPNRSTLNKTLLSNGLLRFPITLTYCVMGLVLGTLVLQDPAFRAAIPLDKPDLMVPVFIRDYLPHGLMGLLIVAIFSAAMSSLSSAVNSLSAATVEDFFHSRRELSNKEYIRYSKGAALFWGIVCIILAFFTGDIAKTVIEAINKIGSVFYGPMLATFLAAILLKRVHGRAANLGILAGVLVNVYLWLWVPSVFWFWWNAVGAVVTLGVGYLSSFVIPAKTRADDSVSGRSDAGAVVVEEAMIGTEIAMSKVLLLVGFFVLIVLLSVYFPKFF</sequence>
<dbReference type="PANTHER" id="PTHR42985">
    <property type="entry name" value="SODIUM-COUPLED MONOCARBOXYLATE TRANSPORTER"/>
    <property type="match status" value="1"/>
</dbReference>
<reference evidence="13 14" key="1">
    <citation type="submission" date="2019-08" db="EMBL/GenBank/DDBJ databases">
        <title>Lewinella sp. strain SSH13 Genome sequencing and assembly.</title>
        <authorList>
            <person name="Kim I."/>
        </authorList>
    </citation>
    <scope>NUCLEOTIDE SEQUENCE [LARGE SCALE GENOMIC DNA]</scope>
    <source>
        <strain evidence="13 14">SSH13</strain>
    </source>
</reference>
<dbReference type="Proteomes" id="UP000321907">
    <property type="component" value="Unassembled WGS sequence"/>
</dbReference>
<accession>A0A5C7FXP8</accession>
<comment type="similarity">
    <text evidence="2 11">Belongs to the sodium:solute symporter (SSF) (TC 2.A.21) family.</text>
</comment>
<dbReference type="Gene3D" id="1.20.1730.10">
    <property type="entry name" value="Sodium/glucose cotransporter"/>
    <property type="match status" value="1"/>
</dbReference>
<feature type="transmembrane region" description="Helical" evidence="12">
    <location>
        <begin position="232"/>
        <end position="251"/>
    </location>
</feature>
<dbReference type="EMBL" id="VOXD01000008">
    <property type="protein sequence ID" value="TXF90299.1"/>
    <property type="molecule type" value="Genomic_DNA"/>
</dbReference>
<dbReference type="GO" id="GO:0015293">
    <property type="term" value="F:symporter activity"/>
    <property type="evidence" value="ECO:0007669"/>
    <property type="project" value="TreeGrafter"/>
</dbReference>
<evidence type="ECO:0000256" key="12">
    <source>
        <dbReference type="SAM" id="Phobius"/>
    </source>
</evidence>
<keyword evidence="7" id="KW-0915">Sodium</keyword>
<feature type="transmembrane region" description="Helical" evidence="12">
    <location>
        <begin position="403"/>
        <end position="425"/>
    </location>
</feature>
<dbReference type="AlphaFoldDB" id="A0A5C7FXP8"/>